<sequence>MDALQQTLSFLWHDLYGRQADETLTAFLTELTSIKQQHFAIPRAVDTTWYKDAIVYSTYADFFARDFKGLQAKLPYLQELGVTCLWLLPILQSPMKDAGFDISDFEEIRAEVLGLPPEASKAEKDRAFAEFLEDAHTRGIRLIFDIAINHTSNEHPWFLEARQSKDSPKRDYYIWSDTPEKFPKARLLMKDFHNSNWAWDETAGQYYLHRFFEIQPDLNYHNPNVLVDMTTMLIRWKIKGIDGIRADAVPFLWKEEGTTCESLPETHTIVKFFRTALDYLEPGTLLLAEACQPPKDVVAYFGEGDECQGAYHFPVMPRIYRALAEEKGQAIEMVMHPDFTPAIPESAQWFMFLRCHDELSLEMVTPEERTFIFEYYTKDPRWNYRQGEGIAARLANIFEQDQRKITLAYSIMFTLPGTPIIYYGDEFATLNNERYYQEALQRTGYADSRNFVRGPIDWSRVEQELQNPDSLAYQVYQALQQMIRVRKDHPAFSRGALEFAHLHDAEGGVNPHILAYRRSVPSETLVVVQNLSSREQRGKLLIEVKKSKDLLDHELHWHDEYIVLPPYSFYWL</sequence>
<dbReference type="Gene3D" id="3.20.20.80">
    <property type="entry name" value="Glycosidases"/>
    <property type="match status" value="3"/>
</dbReference>
<dbReference type="Gene3D" id="3.90.400.10">
    <property type="entry name" value="Oligo-1,6-glucosidase, Domain 2"/>
    <property type="match status" value="1"/>
</dbReference>
<dbReference type="AlphaFoldDB" id="A0A0S6W926"/>
<evidence type="ECO:0000259" key="1">
    <source>
        <dbReference type="SMART" id="SM00642"/>
    </source>
</evidence>
<dbReference type="SMART" id="SM00642">
    <property type="entry name" value="Aamy"/>
    <property type="match status" value="1"/>
</dbReference>
<dbReference type="InterPro" id="IPR013780">
    <property type="entry name" value="Glyco_hydro_b"/>
</dbReference>
<dbReference type="EMBL" id="DF820463">
    <property type="protein sequence ID" value="GAK54911.1"/>
    <property type="molecule type" value="Genomic_DNA"/>
</dbReference>
<feature type="domain" description="Glycosyl hydrolase family 13 catalytic" evidence="1">
    <location>
        <begin position="57"/>
        <end position="486"/>
    </location>
</feature>
<name>A0A0S6W926_VECG1</name>
<organism evidence="2">
    <name type="scientific">Vecturithrix granuli</name>
    <dbReference type="NCBI Taxonomy" id="1499967"/>
    <lineage>
        <taxon>Bacteria</taxon>
        <taxon>Candidatus Moduliflexota</taxon>
        <taxon>Candidatus Vecturitrichia</taxon>
        <taxon>Candidatus Vecturitrichales</taxon>
        <taxon>Candidatus Vecturitrichaceae</taxon>
        <taxon>Candidatus Vecturithrix</taxon>
    </lineage>
</organism>
<keyword evidence="3" id="KW-1185">Reference proteome</keyword>
<dbReference type="STRING" id="1499967.U27_01742"/>
<protein>
    <submittedName>
        <fullName evidence="2">Alpha amylase catalytic region</fullName>
    </submittedName>
</protein>
<dbReference type="SUPFAM" id="SSF51011">
    <property type="entry name" value="Glycosyl hydrolase domain"/>
    <property type="match status" value="1"/>
</dbReference>
<dbReference type="Proteomes" id="UP000030661">
    <property type="component" value="Unassembled WGS sequence"/>
</dbReference>
<gene>
    <name evidence="2" type="ORF">U27_01742</name>
</gene>
<dbReference type="HOGENOM" id="CLU_006462_2_1_0"/>
<dbReference type="GO" id="GO:0005975">
    <property type="term" value="P:carbohydrate metabolic process"/>
    <property type="evidence" value="ECO:0007669"/>
    <property type="project" value="InterPro"/>
</dbReference>
<dbReference type="InterPro" id="IPR006047">
    <property type="entry name" value="GH13_cat_dom"/>
</dbReference>
<dbReference type="Gene3D" id="2.60.40.1180">
    <property type="entry name" value="Golgi alpha-mannosidase II"/>
    <property type="match status" value="1"/>
</dbReference>
<dbReference type="PANTHER" id="PTHR10357:SF219">
    <property type="entry name" value="MALTOSE ALPHA-D-GLUCOSYLTRANSFERASE"/>
    <property type="match status" value="1"/>
</dbReference>
<evidence type="ECO:0000313" key="2">
    <source>
        <dbReference type="EMBL" id="GAK54911.1"/>
    </source>
</evidence>
<dbReference type="InterPro" id="IPR017853">
    <property type="entry name" value="GH"/>
</dbReference>
<reference evidence="2" key="1">
    <citation type="journal article" date="2015" name="PeerJ">
        <title>First genomic representation of candidate bacterial phylum KSB3 points to enhanced environmental sensing as a trigger of wastewater bulking.</title>
        <authorList>
            <person name="Sekiguchi Y."/>
            <person name="Ohashi A."/>
            <person name="Parks D.H."/>
            <person name="Yamauchi T."/>
            <person name="Tyson G.W."/>
            <person name="Hugenholtz P."/>
        </authorList>
    </citation>
    <scope>NUCLEOTIDE SEQUENCE [LARGE SCALE GENOMIC DNA]</scope>
</reference>
<evidence type="ECO:0000313" key="3">
    <source>
        <dbReference type="Proteomes" id="UP000030661"/>
    </source>
</evidence>
<dbReference type="eggNOG" id="COG0366">
    <property type="taxonomic scope" value="Bacteria"/>
</dbReference>
<proteinExistence type="predicted"/>
<dbReference type="InterPro" id="IPR045857">
    <property type="entry name" value="O16G_dom_2"/>
</dbReference>
<dbReference type="Pfam" id="PF00128">
    <property type="entry name" value="Alpha-amylase"/>
    <property type="match status" value="2"/>
</dbReference>
<accession>A0A0S6W926</accession>
<dbReference type="PANTHER" id="PTHR10357">
    <property type="entry name" value="ALPHA-AMYLASE FAMILY MEMBER"/>
    <property type="match status" value="1"/>
</dbReference>
<dbReference type="SUPFAM" id="SSF51445">
    <property type="entry name" value="(Trans)glycosidases"/>
    <property type="match status" value="1"/>
</dbReference>